<evidence type="ECO:0000256" key="1">
    <source>
        <dbReference type="ARBA" id="ARBA00006787"/>
    </source>
</evidence>
<keyword evidence="3" id="KW-0560">Oxidoreductase</keyword>
<evidence type="ECO:0000256" key="3">
    <source>
        <dbReference type="ARBA" id="ARBA00023002"/>
    </source>
</evidence>
<name>A0A7S3P7P6_9STRA</name>
<gene>
    <name evidence="7" type="ORF">ACOF00016_LOCUS10725</name>
</gene>
<protein>
    <submittedName>
        <fullName evidence="7">Uncharacterized protein</fullName>
    </submittedName>
</protein>
<keyword evidence="6" id="KW-0472">Membrane</keyword>
<dbReference type="GO" id="GO:0010436">
    <property type="term" value="F:carotenoid dioxygenase activity"/>
    <property type="evidence" value="ECO:0007669"/>
    <property type="project" value="TreeGrafter"/>
</dbReference>
<dbReference type="AlphaFoldDB" id="A0A7S3P7P6"/>
<keyword evidence="6" id="KW-0812">Transmembrane</keyword>
<dbReference type="PANTHER" id="PTHR10543">
    <property type="entry name" value="BETA-CAROTENE DIOXYGENASE"/>
    <property type="match status" value="1"/>
</dbReference>
<feature type="binding site" evidence="5">
    <location>
        <position position="299"/>
    </location>
    <ligand>
        <name>Fe cation</name>
        <dbReference type="ChEBI" id="CHEBI:24875"/>
        <note>catalytic</note>
    </ligand>
</feature>
<comment type="cofactor">
    <cofactor evidence="5">
        <name>Fe(2+)</name>
        <dbReference type="ChEBI" id="CHEBI:29033"/>
    </cofactor>
    <text evidence="5">Binds 1 Fe(2+) ion per subunit.</text>
</comment>
<feature type="binding site" evidence="5">
    <location>
        <position position="533"/>
    </location>
    <ligand>
        <name>Fe cation</name>
        <dbReference type="ChEBI" id="CHEBI:24875"/>
        <note>catalytic</note>
    </ligand>
</feature>
<dbReference type="Pfam" id="PF03055">
    <property type="entry name" value="RPE65"/>
    <property type="match status" value="1"/>
</dbReference>
<evidence type="ECO:0000313" key="7">
    <source>
        <dbReference type="EMBL" id="CAE0413470.1"/>
    </source>
</evidence>
<keyword evidence="4 5" id="KW-0408">Iron</keyword>
<sequence length="564" mass="64227">MPAVAAKKQLNPTKQITKKGCYQILVALGLWLVLVGCFAWVIAKEVIVDLLDDALTSLQETKHHLANHPYLHGNFAPVHTQYTAQPVEVVRGAVPHDLEGLFVRTGPNPLPKWTKRYHWFDGHGMLHNLRFIGGNVTYTNEFIATPRYRIERKKGKDYFLRVGEINGFVGILKIILCDKFKLKHWKLTSLTAGPANTDTVMYNGRFYMLHEGSLPFEVKLKPDGSFEPIGYATFGGVLNYAVSAHPKVDYQSNSMLFHSYSGDPKVRETEGAMKYGELLSNGTVRMYHGLQMNHTCFAHDMFITKNYLILIDSSVHFNVGRVLEGKSIFVFNPRANLRFALISRESGQLVKWFDTGKPHAIVHGMNAWEETDGTVVLWAPVGDDMEFEFESHTNHFFMTEIRLHPTTGHMTMERLDTQYNQEFCNVRTDFYGRFSEFGVAGILESTKQDGLFSGFIIWNMSDKKMVKKVDYPANEYGGEPVVVEKGSDDSGDFYVGTFTYNEDTEESFFVLYGNQGELVSKLKLPYRVPYGFHGNWISERLLEEHFALHAPTEKEMEVPAFMTL</sequence>
<proteinExistence type="inferred from homology"/>
<reference evidence="7" key="1">
    <citation type="submission" date="2021-01" db="EMBL/GenBank/DDBJ databases">
        <authorList>
            <person name="Corre E."/>
            <person name="Pelletier E."/>
            <person name="Niang G."/>
            <person name="Scheremetjew M."/>
            <person name="Finn R."/>
            <person name="Kale V."/>
            <person name="Holt S."/>
            <person name="Cochrane G."/>
            <person name="Meng A."/>
            <person name="Brown T."/>
            <person name="Cohen L."/>
        </authorList>
    </citation>
    <scope>NUCLEOTIDE SEQUENCE</scope>
    <source>
        <strain evidence="7">CCMP127</strain>
    </source>
</reference>
<dbReference type="EMBL" id="HBIM01013184">
    <property type="protein sequence ID" value="CAE0413470.1"/>
    <property type="molecule type" value="Transcribed_RNA"/>
</dbReference>
<evidence type="ECO:0000256" key="6">
    <source>
        <dbReference type="SAM" id="Phobius"/>
    </source>
</evidence>
<comment type="similarity">
    <text evidence="1">Belongs to the carotenoid oxygenase family.</text>
</comment>
<feature type="binding site" evidence="5">
    <location>
        <position position="363"/>
    </location>
    <ligand>
        <name>Fe cation</name>
        <dbReference type="ChEBI" id="CHEBI:24875"/>
        <note>catalytic</note>
    </ligand>
</feature>
<dbReference type="GO" id="GO:0009570">
    <property type="term" value="C:chloroplast stroma"/>
    <property type="evidence" value="ECO:0007669"/>
    <property type="project" value="TreeGrafter"/>
</dbReference>
<feature type="binding site" evidence="5">
    <location>
        <position position="245"/>
    </location>
    <ligand>
        <name>Fe cation</name>
        <dbReference type="ChEBI" id="CHEBI:24875"/>
        <note>catalytic</note>
    </ligand>
</feature>
<keyword evidence="6" id="KW-1133">Transmembrane helix</keyword>
<evidence type="ECO:0000256" key="4">
    <source>
        <dbReference type="ARBA" id="ARBA00023004"/>
    </source>
</evidence>
<evidence type="ECO:0000256" key="5">
    <source>
        <dbReference type="PIRSR" id="PIRSR604294-1"/>
    </source>
</evidence>
<accession>A0A7S3P7P6</accession>
<dbReference type="InterPro" id="IPR004294">
    <property type="entry name" value="Carotenoid_Oase"/>
</dbReference>
<dbReference type="GO" id="GO:0046872">
    <property type="term" value="F:metal ion binding"/>
    <property type="evidence" value="ECO:0007669"/>
    <property type="project" value="UniProtKB-KW"/>
</dbReference>
<organism evidence="7">
    <name type="scientific">Amphora coffeiformis</name>
    <dbReference type="NCBI Taxonomy" id="265554"/>
    <lineage>
        <taxon>Eukaryota</taxon>
        <taxon>Sar</taxon>
        <taxon>Stramenopiles</taxon>
        <taxon>Ochrophyta</taxon>
        <taxon>Bacillariophyta</taxon>
        <taxon>Bacillariophyceae</taxon>
        <taxon>Bacillariophycidae</taxon>
        <taxon>Thalassiophysales</taxon>
        <taxon>Catenulaceae</taxon>
        <taxon>Amphora</taxon>
    </lineage>
</organism>
<evidence type="ECO:0000256" key="2">
    <source>
        <dbReference type="ARBA" id="ARBA00022723"/>
    </source>
</evidence>
<dbReference type="PANTHER" id="PTHR10543:SF89">
    <property type="entry name" value="CAROTENOID 9,10(9',10')-CLEAVAGE DIOXYGENASE 1"/>
    <property type="match status" value="1"/>
</dbReference>
<feature type="transmembrane region" description="Helical" evidence="6">
    <location>
        <begin position="21"/>
        <end position="43"/>
    </location>
</feature>
<keyword evidence="2 5" id="KW-0479">Metal-binding</keyword>
<dbReference type="GO" id="GO:0016121">
    <property type="term" value="P:carotene catabolic process"/>
    <property type="evidence" value="ECO:0007669"/>
    <property type="project" value="TreeGrafter"/>
</dbReference>